<sequence length="73" mass="7825">MAHGGWGWREVARMAFARPLMEEEALVPNPTRLRPPSFASAERGASACVDAEARGARVLVTREGACASPKTCL</sequence>
<dbReference type="Proteomes" id="UP001558613">
    <property type="component" value="Unassembled WGS sequence"/>
</dbReference>
<evidence type="ECO:0000313" key="1">
    <source>
        <dbReference type="EMBL" id="KAL1261259.1"/>
    </source>
</evidence>
<organism evidence="1 2">
    <name type="scientific">Cirrhinus molitorella</name>
    <name type="common">mud carp</name>
    <dbReference type="NCBI Taxonomy" id="172907"/>
    <lineage>
        <taxon>Eukaryota</taxon>
        <taxon>Metazoa</taxon>
        <taxon>Chordata</taxon>
        <taxon>Craniata</taxon>
        <taxon>Vertebrata</taxon>
        <taxon>Euteleostomi</taxon>
        <taxon>Actinopterygii</taxon>
        <taxon>Neopterygii</taxon>
        <taxon>Teleostei</taxon>
        <taxon>Ostariophysi</taxon>
        <taxon>Cypriniformes</taxon>
        <taxon>Cyprinidae</taxon>
        <taxon>Labeoninae</taxon>
        <taxon>Labeonini</taxon>
        <taxon>Cirrhinus</taxon>
    </lineage>
</organism>
<comment type="caution">
    <text evidence="1">The sequence shown here is derived from an EMBL/GenBank/DDBJ whole genome shotgun (WGS) entry which is preliminary data.</text>
</comment>
<evidence type="ECO:0000313" key="2">
    <source>
        <dbReference type="Proteomes" id="UP001558613"/>
    </source>
</evidence>
<protein>
    <submittedName>
        <fullName evidence="1">Uncharacterized protein</fullName>
    </submittedName>
</protein>
<accession>A0ABR3M828</accession>
<reference evidence="1 2" key="1">
    <citation type="submission" date="2023-09" db="EMBL/GenBank/DDBJ databases">
        <authorList>
            <person name="Wang M."/>
        </authorList>
    </citation>
    <scope>NUCLEOTIDE SEQUENCE [LARGE SCALE GENOMIC DNA]</scope>
    <source>
        <strain evidence="1">GT-2023</strain>
        <tissue evidence="1">Liver</tissue>
    </source>
</reference>
<keyword evidence="2" id="KW-1185">Reference proteome</keyword>
<gene>
    <name evidence="1" type="ORF">QQF64_006524</name>
</gene>
<dbReference type="EMBL" id="JAYMGO010000014">
    <property type="protein sequence ID" value="KAL1261259.1"/>
    <property type="molecule type" value="Genomic_DNA"/>
</dbReference>
<name>A0ABR3M828_9TELE</name>
<proteinExistence type="predicted"/>